<evidence type="ECO:0000256" key="1">
    <source>
        <dbReference type="SAM" id="MobiDB-lite"/>
    </source>
</evidence>
<organism evidence="3 4">
    <name type="scientific">Seminavis robusta</name>
    <dbReference type="NCBI Taxonomy" id="568900"/>
    <lineage>
        <taxon>Eukaryota</taxon>
        <taxon>Sar</taxon>
        <taxon>Stramenopiles</taxon>
        <taxon>Ochrophyta</taxon>
        <taxon>Bacillariophyta</taxon>
        <taxon>Bacillariophyceae</taxon>
        <taxon>Bacillariophycidae</taxon>
        <taxon>Naviculales</taxon>
        <taxon>Naviculaceae</taxon>
        <taxon>Seminavis</taxon>
    </lineage>
</organism>
<keyword evidence="4" id="KW-1185">Reference proteome</keyword>
<keyword evidence="2" id="KW-0732">Signal</keyword>
<dbReference type="SUPFAM" id="SSF51316">
    <property type="entry name" value="Mss4-like"/>
    <property type="match status" value="1"/>
</dbReference>
<dbReference type="Proteomes" id="UP001153069">
    <property type="component" value="Unassembled WGS sequence"/>
</dbReference>
<gene>
    <name evidence="3" type="ORF">SEMRO_951_G223990.1</name>
</gene>
<accession>A0A9N8HLX5</accession>
<evidence type="ECO:0000313" key="3">
    <source>
        <dbReference type="EMBL" id="CAB9518651.1"/>
    </source>
</evidence>
<sequence>MKFQVGLILLTSLAAVGSAKEFFNREIYKDKTGLLGRRIHHTYEAPEDRDEDRRRGLKGGSPPVHVIGVEISELDYKTGKDKVVVVNGLGKMIHGRCSQCMTQVFQKPQGENYVALFPPTFRIGGDDSLEQKLPDYYLPRMHTNYENRARDATDSLPKFKTFPPDNEVNADGSLKNVE</sequence>
<evidence type="ECO:0000256" key="2">
    <source>
        <dbReference type="SAM" id="SignalP"/>
    </source>
</evidence>
<reference evidence="3" key="1">
    <citation type="submission" date="2020-06" db="EMBL/GenBank/DDBJ databases">
        <authorList>
            <consortium name="Plant Systems Biology data submission"/>
        </authorList>
    </citation>
    <scope>NUCLEOTIDE SEQUENCE</scope>
    <source>
        <strain evidence="3">D6</strain>
    </source>
</reference>
<comment type="caution">
    <text evidence="3">The sequence shown here is derived from an EMBL/GenBank/DDBJ whole genome shotgun (WGS) entry which is preliminary data.</text>
</comment>
<dbReference type="AlphaFoldDB" id="A0A9N8HLX5"/>
<evidence type="ECO:0000313" key="4">
    <source>
        <dbReference type="Proteomes" id="UP001153069"/>
    </source>
</evidence>
<dbReference type="EMBL" id="CAICTM010000949">
    <property type="protein sequence ID" value="CAB9518651.1"/>
    <property type="molecule type" value="Genomic_DNA"/>
</dbReference>
<name>A0A9N8HLX5_9STRA</name>
<proteinExistence type="predicted"/>
<protein>
    <submittedName>
        <fullName evidence="3">Glutathione-dependent formaldehyde-activating enzyme</fullName>
    </submittedName>
</protein>
<feature type="chain" id="PRO_5040434420" evidence="2">
    <location>
        <begin position="20"/>
        <end position="178"/>
    </location>
</feature>
<dbReference type="OrthoDB" id="45455at2759"/>
<dbReference type="InterPro" id="IPR011057">
    <property type="entry name" value="Mss4-like_sf"/>
</dbReference>
<feature type="region of interest" description="Disordered" evidence="1">
    <location>
        <begin position="155"/>
        <end position="178"/>
    </location>
</feature>
<feature type="signal peptide" evidence="2">
    <location>
        <begin position="1"/>
        <end position="19"/>
    </location>
</feature>